<dbReference type="RefSeq" id="WP_103789226.1">
    <property type="nucleotide sequence ID" value="NZ_PQVF01000007.1"/>
</dbReference>
<evidence type="ECO:0000259" key="2">
    <source>
        <dbReference type="Pfam" id="PF06580"/>
    </source>
</evidence>
<comment type="caution">
    <text evidence="3">The sequence shown here is derived from an EMBL/GenBank/DDBJ whole genome shotgun (WGS) entry which is preliminary data.</text>
</comment>
<keyword evidence="4" id="KW-1185">Reference proteome</keyword>
<dbReference type="InterPro" id="IPR050640">
    <property type="entry name" value="Bact_2-comp_sensor_kinase"/>
</dbReference>
<proteinExistence type="predicted"/>
<dbReference type="Proteomes" id="UP000236893">
    <property type="component" value="Unassembled WGS sequence"/>
</dbReference>
<name>A0A2S5A140_9SPHI</name>
<protein>
    <recommendedName>
        <fullName evidence="2">Signal transduction histidine kinase internal region domain-containing protein</fullName>
    </recommendedName>
</protein>
<feature type="transmembrane region" description="Helical" evidence="1">
    <location>
        <begin position="91"/>
        <end position="112"/>
    </location>
</feature>
<feature type="transmembrane region" description="Helical" evidence="1">
    <location>
        <begin position="155"/>
        <end position="179"/>
    </location>
</feature>
<organism evidence="3 4">
    <name type="scientific">Solitalea longa</name>
    <dbReference type="NCBI Taxonomy" id="2079460"/>
    <lineage>
        <taxon>Bacteria</taxon>
        <taxon>Pseudomonadati</taxon>
        <taxon>Bacteroidota</taxon>
        <taxon>Sphingobacteriia</taxon>
        <taxon>Sphingobacteriales</taxon>
        <taxon>Sphingobacteriaceae</taxon>
        <taxon>Solitalea</taxon>
    </lineage>
</organism>
<evidence type="ECO:0000313" key="3">
    <source>
        <dbReference type="EMBL" id="POY36308.1"/>
    </source>
</evidence>
<dbReference type="PANTHER" id="PTHR34220:SF7">
    <property type="entry name" value="SENSOR HISTIDINE KINASE YPDA"/>
    <property type="match status" value="1"/>
</dbReference>
<feature type="transmembrane region" description="Helical" evidence="1">
    <location>
        <begin position="59"/>
        <end position="79"/>
    </location>
</feature>
<accession>A0A2S5A140</accession>
<dbReference type="InterPro" id="IPR010559">
    <property type="entry name" value="Sig_transdc_His_kin_internal"/>
</dbReference>
<dbReference type="OrthoDB" id="9792992at2"/>
<dbReference type="GO" id="GO:0000155">
    <property type="term" value="F:phosphorelay sensor kinase activity"/>
    <property type="evidence" value="ECO:0007669"/>
    <property type="project" value="InterPro"/>
</dbReference>
<dbReference type="PANTHER" id="PTHR34220">
    <property type="entry name" value="SENSOR HISTIDINE KINASE YPDA"/>
    <property type="match status" value="1"/>
</dbReference>
<dbReference type="EMBL" id="PQVF01000007">
    <property type="protein sequence ID" value="POY36308.1"/>
    <property type="molecule type" value="Genomic_DNA"/>
</dbReference>
<dbReference type="Pfam" id="PF06580">
    <property type="entry name" value="His_kinase"/>
    <property type="match status" value="1"/>
</dbReference>
<keyword evidence="1" id="KW-0472">Membrane</keyword>
<dbReference type="GO" id="GO:0016020">
    <property type="term" value="C:membrane"/>
    <property type="evidence" value="ECO:0007669"/>
    <property type="project" value="InterPro"/>
</dbReference>
<feature type="transmembrane region" description="Helical" evidence="1">
    <location>
        <begin position="20"/>
        <end position="39"/>
    </location>
</feature>
<keyword evidence="1" id="KW-1133">Transmembrane helix</keyword>
<reference evidence="3 4" key="1">
    <citation type="submission" date="2018-01" db="EMBL/GenBank/DDBJ databases">
        <authorList>
            <person name="Gaut B.S."/>
            <person name="Morton B.R."/>
            <person name="Clegg M.T."/>
            <person name="Duvall M.R."/>
        </authorList>
    </citation>
    <scope>NUCLEOTIDE SEQUENCE [LARGE SCALE GENOMIC DNA]</scope>
    <source>
        <strain evidence="3 4">HR-AV</strain>
    </source>
</reference>
<gene>
    <name evidence="3" type="ORF">C3K47_11190</name>
</gene>
<dbReference type="AlphaFoldDB" id="A0A2S5A140"/>
<evidence type="ECO:0000256" key="1">
    <source>
        <dbReference type="SAM" id="Phobius"/>
    </source>
</evidence>
<feature type="domain" description="Signal transduction histidine kinase internal region" evidence="2">
    <location>
        <begin position="200"/>
        <end position="277"/>
    </location>
</feature>
<sequence length="404" mass="46826">MTLHEFIFSEKSSIRLLRHLFFWLIWTAFFSLTMGSSLMQEMSSNTLVNHPIQFFYCNILLNILTIHIPGCYLFIYFLLPEYILKKRRIRSVIGILLFTCFFAFVNYILWLIPVGQQYSIFNLDKDVPAKGYTLLSVWRYGLFTPPGLEKEGSQLMYSLQFGLFSLLKVIGGASVITLFKRWLQKQQENELIEREKVKTELALLKTQLHPRFLFNTLSTIYTYSLTATNKAANMVLKLSEVLSYMLYDCDQSQVPLEKELHLLKDYVGLEKLRYDGRIDIFLQVTGNAENKSIAPLLLLPLMENCINNCDDPSIEQPWININLNISESELHFKLTGSHSVKSPAMEETASLIDLRRRLETVYPEKHKFNSVSEGNVYVSSLKIDLETINYTEEDELIATHQAFT</sequence>
<evidence type="ECO:0000313" key="4">
    <source>
        <dbReference type="Proteomes" id="UP000236893"/>
    </source>
</evidence>
<keyword evidence="1" id="KW-0812">Transmembrane</keyword>